<dbReference type="EMBL" id="JASSZA010000023">
    <property type="protein sequence ID" value="KAK2083034.1"/>
    <property type="molecule type" value="Genomic_DNA"/>
</dbReference>
<organism evidence="2 3">
    <name type="scientific">Saguinus oedipus</name>
    <name type="common">Cotton-top tamarin</name>
    <name type="synonym">Oedipomidas oedipus</name>
    <dbReference type="NCBI Taxonomy" id="9490"/>
    <lineage>
        <taxon>Eukaryota</taxon>
        <taxon>Metazoa</taxon>
        <taxon>Chordata</taxon>
        <taxon>Craniata</taxon>
        <taxon>Vertebrata</taxon>
        <taxon>Euteleostomi</taxon>
        <taxon>Mammalia</taxon>
        <taxon>Eutheria</taxon>
        <taxon>Euarchontoglires</taxon>
        <taxon>Primates</taxon>
        <taxon>Haplorrhini</taxon>
        <taxon>Platyrrhini</taxon>
        <taxon>Cebidae</taxon>
        <taxon>Callitrichinae</taxon>
        <taxon>Saguinus</taxon>
    </lineage>
</organism>
<evidence type="ECO:0000313" key="2">
    <source>
        <dbReference type="EMBL" id="KAK2083034.1"/>
    </source>
</evidence>
<comment type="caution">
    <text evidence="2">The sequence shown here is derived from an EMBL/GenBank/DDBJ whole genome shotgun (WGS) entry which is preliminary data.</text>
</comment>
<accession>A0ABQ9TE81</accession>
<evidence type="ECO:0000256" key="1">
    <source>
        <dbReference type="SAM" id="MobiDB-lite"/>
    </source>
</evidence>
<feature type="compositionally biased region" description="Gly residues" evidence="1">
    <location>
        <begin position="131"/>
        <end position="146"/>
    </location>
</feature>
<proteinExistence type="predicted"/>
<protein>
    <submittedName>
        <fullName evidence="2">Uncharacterized protein</fullName>
    </submittedName>
</protein>
<sequence>MTINIKTFQPNPPEVRNPKTLHPCTLIVDCPGYRRRKHGLGLPAPGLPPDPCSGQPDTNPNATWEDRTTPLPSSLCILPKRNLTKLVRSWRERCGCPKVTPASPPAILPKEEVSRPGCRLIGCRGPSAGRGSRGGGGGGGPTGGSGWPVQQRPHCLDVSLLESAQCLSVGLLENMVQSCRSY</sequence>
<keyword evidence="3" id="KW-1185">Reference proteome</keyword>
<evidence type="ECO:0000313" key="3">
    <source>
        <dbReference type="Proteomes" id="UP001266305"/>
    </source>
</evidence>
<name>A0ABQ9TE81_SAGOE</name>
<dbReference type="Proteomes" id="UP001266305">
    <property type="component" value="Unassembled WGS sequence"/>
</dbReference>
<feature type="region of interest" description="Disordered" evidence="1">
    <location>
        <begin position="44"/>
        <end position="66"/>
    </location>
</feature>
<feature type="region of interest" description="Disordered" evidence="1">
    <location>
        <begin position="128"/>
        <end position="148"/>
    </location>
</feature>
<reference evidence="2 3" key="1">
    <citation type="submission" date="2023-05" db="EMBL/GenBank/DDBJ databases">
        <title>B98-5 Cell Line De Novo Hybrid Assembly: An Optical Mapping Approach.</title>
        <authorList>
            <person name="Kananen K."/>
            <person name="Auerbach J.A."/>
            <person name="Kautto E."/>
            <person name="Blachly J.S."/>
        </authorList>
    </citation>
    <scope>NUCLEOTIDE SEQUENCE [LARGE SCALE GENOMIC DNA]</scope>
    <source>
        <strain evidence="2">B95-8</strain>
        <tissue evidence="2">Cell line</tissue>
    </source>
</reference>
<gene>
    <name evidence="2" type="ORF">P7K49_038270</name>
</gene>